<name>A0A2V4NAL8_9ACTN</name>
<dbReference type="Proteomes" id="UP000248039">
    <property type="component" value="Unassembled WGS sequence"/>
</dbReference>
<dbReference type="Pfam" id="PF13575">
    <property type="entry name" value="DUF4135"/>
    <property type="match status" value="1"/>
</dbReference>
<dbReference type="InterPro" id="IPR007822">
    <property type="entry name" value="LANC-like"/>
</dbReference>
<dbReference type="InterPro" id="IPR017146">
    <property type="entry name" value="Lanti_2_LanM"/>
</dbReference>
<dbReference type="InterPro" id="IPR011009">
    <property type="entry name" value="Kinase-like_dom_sf"/>
</dbReference>
<evidence type="ECO:0000313" key="3">
    <source>
        <dbReference type="EMBL" id="PYC77065.1"/>
    </source>
</evidence>
<dbReference type="CDD" id="cd04792">
    <property type="entry name" value="LanM-like"/>
    <property type="match status" value="1"/>
</dbReference>
<feature type="region of interest" description="Disordered" evidence="1">
    <location>
        <begin position="1"/>
        <end position="28"/>
    </location>
</feature>
<sequence>MGASPRIPPAPTGPHHRHPCPPLNMGARPHGGWGRCAGNLVVMTEMGTDEPGTHWWTRGLSRAERLPLPTQPTLGAAELTKRWAADYAGPAEFAARLAELGLTEPQLAALAAEPAAELAARVAVPSWADYAEQALAAAPERVAEPGAELDWATGFAQVLAPFTELAAERLPLPVRPAGLVDPVALRDCFTRQLSAALVRIARRTLVLELNVARVTERLQGDTPTHRFADFVRRSAERRALRALLTEYPVLARLLAQTCEQSLAAWTELLERLADDRADLVAALWPGQDPGRLVGVDTGRGDRHGHGRTVALLRFEHGAELVYKPRPLELHARFNETLDWLGDKLPELAPRTLAVLTRDGYGWVEFATAAPCADPAEVRRFYHRLGALLALVHTLGGTDLHFENLLACGDQPVLVDLETLCHPALVRPRPAADDPAMGALEDSVRRTALLPVLSYGAEGAMDLSGLGGDKGVPLPVQVADWAGAATDEMHLVRTAAVSRGGANRPRLDGADVDPARHTAALLGGYRAGYAAIVTHRGELAALLTGFADCPTRVLVRDTARYATLLDESCHPDVLREALERDHLLDTLWRESAHHPVQRLLVGAELAELWRGDVPLFGATAGRAGLRIGELATSAPVLGSGLDWARRRLGRMGGTDRFDQEWVIQAALAVRDGDTAPGAPAAEPGPGVATVPDPERLLAAACAIADRILAAGHDDGRRVNWLGLEPLDEKHWALLPLGAGLPHGYCGTALFLAELASLTGVPRYAALARRALAPVPALLNALAGYPAQLPQVGAGFAGLGGISYALSRLAVLLEDRTIADWLGLAVQLTELAGAGAAEHAGLLEGDAGALAALLAVHAGGGPEHALTAARPFAERLLTAPQSAFGAGLHEGGAGAGLALLRYAAAGGGAQYHRAGLELLRTAALQADQAPAALGAHRTGTGWCDPLDGAALAVAGSGAQHDDPELAAVLERALRRAARRPIAADHSLCHGEAGTLDLLLTGAADGPLTAALHARAGTLLACLDRFGPRCGTPEGLSSPGLLTGLAGIGHQLLRLGFRPRIPSVLLLQPATPASPGGRHE</sequence>
<protein>
    <submittedName>
        <fullName evidence="3">Type 2 lantipeptide synthetase LanM</fullName>
    </submittedName>
</protein>
<evidence type="ECO:0000259" key="2">
    <source>
        <dbReference type="Pfam" id="PF13575"/>
    </source>
</evidence>
<dbReference type="SMART" id="SM01260">
    <property type="entry name" value="LANC_like"/>
    <property type="match status" value="1"/>
</dbReference>
<reference evidence="3 4" key="1">
    <citation type="submission" date="2018-03" db="EMBL/GenBank/DDBJ databases">
        <title>Bioinformatic expansion and discovery of thiopeptide antibiotics.</title>
        <authorList>
            <person name="Schwalen C.J."/>
            <person name="Hudson G.A."/>
            <person name="Mitchell D.A."/>
        </authorList>
    </citation>
    <scope>NUCLEOTIDE SEQUENCE [LARGE SCALE GENOMIC DNA]</scope>
    <source>
        <strain evidence="3 4">ATCC 21389</strain>
    </source>
</reference>
<feature type="domain" description="Lantibiotic biosynthesis protein dehydration" evidence="2">
    <location>
        <begin position="247"/>
        <end position="616"/>
    </location>
</feature>
<dbReference type="AlphaFoldDB" id="A0A2V4NAL8"/>
<dbReference type="SUPFAM" id="SSF56112">
    <property type="entry name" value="Protein kinase-like (PK-like)"/>
    <property type="match status" value="1"/>
</dbReference>
<evidence type="ECO:0000256" key="1">
    <source>
        <dbReference type="SAM" id="MobiDB-lite"/>
    </source>
</evidence>
<accession>A0A2V4NAL8</accession>
<dbReference type="InterPro" id="IPR025410">
    <property type="entry name" value="Lant_dehyd"/>
</dbReference>
<proteinExistence type="predicted"/>
<dbReference type="SUPFAM" id="SSF158745">
    <property type="entry name" value="LanC-like"/>
    <property type="match status" value="1"/>
</dbReference>
<dbReference type="GO" id="GO:0031179">
    <property type="term" value="P:peptide modification"/>
    <property type="evidence" value="ECO:0007669"/>
    <property type="project" value="InterPro"/>
</dbReference>
<dbReference type="PIRSF" id="PIRSF037228">
    <property type="entry name" value="Lant_mod_RumM"/>
    <property type="match status" value="1"/>
</dbReference>
<comment type="caution">
    <text evidence="3">The sequence shown here is derived from an EMBL/GenBank/DDBJ whole genome shotgun (WGS) entry which is preliminary data.</text>
</comment>
<dbReference type="Pfam" id="PF05147">
    <property type="entry name" value="LANC_like"/>
    <property type="match status" value="1"/>
</dbReference>
<gene>
    <name evidence="3" type="ORF">C7C46_20245</name>
</gene>
<dbReference type="NCBIfam" id="TIGR03897">
    <property type="entry name" value="lanti_2_LanM"/>
    <property type="match status" value="1"/>
</dbReference>
<evidence type="ECO:0000313" key="4">
    <source>
        <dbReference type="Proteomes" id="UP000248039"/>
    </source>
</evidence>
<dbReference type="PRINTS" id="PR01950">
    <property type="entry name" value="LANCSUPER"/>
</dbReference>
<feature type="compositionally biased region" description="Pro residues" evidence="1">
    <location>
        <begin position="1"/>
        <end position="12"/>
    </location>
</feature>
<keyword evidence="4" id="KW-1185">Reference proteome</keyword>
<dbReference type="EMBL" id="PYBW01000074">
    <property type="protein sequence ID" value="PYC77065.1"/>
    <property type="molecule type" value="Genomic_DNA"/>
</dbReference>
<dbReference type="Gene3D" id="1.50.10.20">
    <property type="match status" value="1"/>
</dbReference>
<organism evidence="3 4">
    <name type="scientific">Streptomyces tateyamensis</name>
    <dbReference type="NCBI Taxonomy" id="565073"/>
    <lineage>
        <taxon>Bacteria</taxon>
        <taxon>Bacillati</taxon>
        <taxon>Actinomycetota</taxon>
        <taxon>Actinomycetes</taxon>
        <taxon>Kitasatosporales</taxon>
        <taxon>Streptomycetaceae</taxon>
        <taxon>Streptomyces</taxon>
    </lineage>
</organism>